<evidence type="ECO:0000313" key="3">
    <source>
        <dbReference type="Proteomes" id="UP000620366"/>
    </source>
</evidence>
<dbReference type="SUPFAM" id="SSF56436">
    <property type="entry name" value="C-type lectin-like"/>
    <property type="match status" value="1"/>
</dbReference>
<dbReference type="InterPro" id="IPR051043">
    <property type="entry name" value="Sulfatase_Mod_Factor_Kinase"/>
</dbReference>
<dbReference type="Pfam" id="PF03781">
    <property type="entry name" value="FGE-sulfatase"/>
    <property type="match status" value="1"/>
</dbReference>
<dbReference type="Proteomes" id="UP000620366">
    <property type="component" value="Unassembled WGS sequence"/>
</dbReference>
<accession>A0A926DFK0</accession>
<dbReference type="PANTHER" id="PTHR23150">
    <property type="entry name" value="SULFATASE MODIFYING FACTOR 1, 2"/>
    <property type="match status" value="1"/>
</dbReference>
<reference evidence="2" key="1">
    <citation type="submission" date="2020-08" db="EMBL/GenBank/DDBJ databases">
        <title>Genome public.</title>
        <authorList>
            <person name="Liu C."/>
            <person name="Sun Q."/>
        </authorList>
    </citation>
    <scope>NUCLEOTIDE SEQUENCE</scope>
    <source>
        <strain evidence="2">BX7</strain>
    </source>
</reference>
<dbReference type="AlphaFoldDB" id="A0A926DFK0"/>
<dbReference type="InterPro" id="IPR005532">
    <property type="entry name" value="SUMF_dom"/>
</dbReference>
<gene>
    <name evidence="2" type="ORF">H8695_09580</name>
</gene>
<keyword evidence="3" id="KW-1185">Reference proteome</keyword>
<comment type="caution">
    <text evidence="2">The sequence shown here is derived from an EMBL/GenBank/DDBJ whole genome shotgun (WGS) entry which is preliminary data.</text>
</comment>
<feature type="domain" description="Sulfatase-modifying factor enzyme-like" evidence="1">
    <location>
        <begin position="38"/>
        <end position="235"/>
    </location>
</feature>
<dbReference type="Gene3D" id="3.90.1580.10">
    <property type="entry name" value="paralog of FGE (formylglycine-generating enzyme)"/>
    <property type="match status" value="1"/>
</dbReference>
<dbReference type="EMBL" id="JACRSP010000004">
    <property type="protein sequence ID" value="MBC8536936.1"/>
    <property type="molecule type" value="Genomic_DNA"/>
</dbReference>
<proteinExistence type="predicted"/>
<dbReference type="InterPro" id="IPR042095">
    <property type="entry name" value="SUMF_sf"/>
</dbReference>
<dbReference type="InterPro" id="IPR016187">
    <property type="entry name" value="CTDL_fold"/>
</dbReference>
<evidence type="ECO:0000313" key="2">
    <source>
        <dbReference type="EMBL" id="MBC8536936.1"/>
    </source>
</evidence>
<evidence type="ECO:0000259" key="1">
    <source>
        <dbReference type="Pfam" id="PF03781"/>
    </source>
</evidence>
<protein>
    <submittedName>
        <fullName evidence="2">SUMF1/EgtB/PvdO family nonheme iron enzyme</fullName>
    </submittedName>
</protein>
<organism evidence="2 3">
    <name type="scientific">Feifania hominis</name>
    <dbReference type="NCBI Taxonomy" id="2763660"/>
    <lineage>
        <taxon>Bacteria</taxon>
        <taxon>Bacillati</taxon>
        <taxon>Bacillota</taxon>
        <taxon>Clostridia</taxon>
        <taxon>Eubacteriales</taxon>
        <taxon>Feifaniaceae</taxon>
        <taxon>Feifania</taxon>
    </lineage>
</organism>
<dbReference type="RefSeq" id="WP_249301005.1">
    <property type="nucleotide sequence ID" value="NZ_JACRSP010000004.1"/>
</dbReference>
<sequence length="238" mass="27381">MIKQQTVRVERAGYIYRVMHRIMEGDCQMEHGPLYVEIGPLEADKYCVTNAMYYEFLQESGYRPANPENFLKHWENGRYKAGEEDLPVVNVSQDDARAYAAHYGKRLPTEAEWQYLAGGPQKLLWPWGNEKDYDKCNVYTEGLVPVDAHPEGVSPFGLYNMCGNVWEFTDECIHDHAPGHDDDHRFILLRGGSYHLAPHYWHAEGGAIMNNSHLKVHLLGAAMDRYETVGFRCVKEVE</sequence>
<name>A0A926DFK0_9FIRM</name>
<dbReference type="PANTHER" id="PTHR23150:SF19">
    <property type="entry name" value="FORMYLGLYCINE-GENERATING ENZYME"/>
    <property type="match status" value="1"/>
</dbReference>
<dbReference type="GO" id="GO:0120147">
    <property type="term" value="F:formylglycine-generating oxidase activity"/>
    <property type="evidence" value="ECO:0007669"/>
    <property type="project" value="TreeGrafter"/>
</dbReference>